<proteinExistence type="predicted"/>
<name>A0ACB8UZS5_9EURO</name>
<reference evidence="1" key="1">
    <citation type="journal article" date="2022" name="bioRxiv">
        <title>Population genetic analysis of Ophidiomyces ophidiicola, the causative agent of snake fungal disease, indicates recent introductions to the USA.</title>
        <authorList>
            <person name="Ladner J.T."/>
            <person name="Palmer J.M."/>
            <person name="Ettinger C.L."/>
            <person name="Stajich J.E."/>
            <person name="Farrell T.M."/>
            <person name="Glorioso B.M."/>
            <person name="Lawson B."/>
            <person name="Price S.J."/>
            <person name="Stengle A.G."/>
            <person name="Grear D.A."/>
            <person name="Lorch J.M."/>
        </authorList>
    </citation>
    <scope>NUCLEOTIDE SEQUENCE</scope>
    <source>
        <strain evidence="1">NWHC 24266-5</strain>
    </source>
</reference>
<gene>
    <name evidence="1" type="primary">SOD4</name>
    <name evidence="1" type="ORF">LOY88_002462</name>
</gene>
<comment type="caution">
    <text evidence="1">The sequence shown here is derived from an EMBL/GenBank/DDBJ whole genome shotgun (WGS) entry which is preliminary data.</text>
</comment>
<evidence type="ECO:0000313" key="1">
    <source>
        <dbReference type="EMBL" id="KAI2388693.1"/>
    </source>
</evidence>
<organism evidence="1">
    <name type="scientific">Ophidiomyces ophidiicola</name>
    <dbReference type="NCBI Taxonomy" id="1387563"/>
    <lineage>
        <taxon>Eukaryota</taxon>
        <taxon>Fungi</taxon>
        <taxon>Dikarya</taxon>
        <taxon>Ascomycota</taxon>
        <taxon>Pezizomycotina</taxon>
        <taxon>Eurotiomycetes</taxon>
        <taxon>Eurotiomycetidae</taxon>
        <taxon>Onygenales</taxon>
        <taxon>Onygenaceae</taxon>
        <taxon>Ophidiomyces</taxon>
    </lineage>
</organism>
<keyword evidence="1" id="KW-0560">Oxidoreductase</keyword>
<dbReference type="EMBL" id="JALBCA010000029">
    <property type="protein sequence ID" value="KAI2388693.1"/>
    <property type="molecule type" value="Genomic_DNA"/>
</dbReference>
<sequence length="237" mass="24585">MRYALLAGSLLGLAAAQTGKLGDAYVTTNNPPNTLYQATLLDKPNTDIRGTVTVRGAPDGRGIYYDVDMSGFPSIGGPFLYHVHALPVPADGNCTGTLAHLDPFQRGEVPGCNSSAPQTCEVGDLSGKYGRIPGPGNFKANYLDLYTTNVPGLGSFVGNLSIVVHWANRTRVNCGNFTLLGGGRPMPTGVMPTGVMPTGGMRPSQTPYPPMFPGAGSRLSSAFSTVGVVAVVAGLLL</sequence>
<accession>A0ACB8UZS5</accession>
<dbReference type="EC" id="1.15.1.1" evidence="1"/>
<protein>
    <submittedName>
        <fullName evidence="1">Cell surface superoxide dismutase [Cu-Zn] 4</fullName>
        <ecNumber evidence="1">1.15.1.1</ecNumber>
    </submittedName>
</protein>